<dbReference type="InterPro" id="IPR000086">
    <property type="entry name" value="NUDIX_hydrolase_dom"/>
</dbReference>
<evidence type="ECO:0000256" key="6">
    <source>
        <dbReference type="ARBA" id="ARBA00023211"/>
    </source>
</evidence>
<organism evidence="8 9">
    <name type="scientific">Celerinatantimonas yamalensis</name>
    <dbReference type="NCBI Taxonomy" id="559956"/>
    <lineage>
        <taxon>Bacteria</taxon>
        <taxon>Pseudomonadati</taxon>
        <taxon>Pseudomonadota</taxon>
        <taxon>Gammaproteobacteria</taxon>
        <taxon>Celerinatantimonadaceae</taxon>
        <taxon>Celerinatantimonas</taxon>
    </lineage>
</organism>
<feature type="domain" description="Nudix hydrolase" evidence="7">
    <location>
        <begin position="24"/>
        <end position="156"/>
    </location>
</feature>
<name>A0ABW9G3T2_9GAMM</name>
<dbReference type="NCBIfam" id="NF007980">
    <property type="entry name" value="PRK10707.1"/>
    <property type="match status" value="1"/>
</dbReference>
<dbReference type="InterPro" id="IPR045121">
    <property type="entry name" value="CoAse"/>
</dbReference>
<keyword evidence="3" id="KW-0479">Metal-binding</keyword>
<evidence type="ECO:0000313" key="8">
    <source>
        <dbReference type="EMBL" id="MFM2483880.1"/>
    </source>
</evidence>
<dbReference type="RefSeq" id="WP_408622033.1">
    <property type="nucleotide sequence ID" value="NZ_JBEQCT010000001.1"/>
</dbReference>
<comment type="cofactor">
    <cofactor evidence="1">
        <name>Mn(2+)</name>
        <dbReference type="ChEBI" id="CHEBI:29035"/>
    </cofactor>
</comment>
<gene>
    <name evidence="8" type="ORF">ABUE30_02160</name>
</gene>
<evidence type="ECO:0000256" key="5">
    <source>
        <dbReference type="ARBA" id="ARBA00022842"/>
    </source>
</evidence>
<keyword evidence="5" id="KW-0460">Magnesium</keyword>
<evidence type="ECO:0000256" key="3">
    <source>
        <dbReference type="ARBA" id="ARBA00022723"/>
    </source>
</evidence>
<comment type="caution">
    <text evidence="8">The sequence shown here is derived from an EMBL/GenBank/DDBJ whole genome shotgun (WGS) entry which is preliminary data.</text>
</comment>
<evidence type="ECO:0000256" key="1">
    <source>
        <dbReference type="ARBA" id="ARBA00001936"/>
    </source>
</evidence>
<sequence>MTQHWLNRLILTADVNLSPIPAERIASAVLLPIYQDTHNWRLIMIRRSQQMRHHRGQFAFPGGRKDDNDASLRDTALRETFEEIQLSAQHIDVIAQLPNQDAGQSFTMTPFVGMVHDTSQIKANPYEVSEIFTLPLEPLLQTRHYSHLAIYRRGTLQTIHFIEIENRVIWGATAAVLYRLAQTNCDQSC</sequence>
<evidence type="ECO:0000256" key="2">
    <source>
        <dbReference type="ARBA" id="ARBA00001946"/>
    </source>
</evidence>
<evidence type="ECO:0000259" key="7">
    <source>
        <dbReference type="PROSITE" id="PS51462"/>
    </source>
</evidence>
<evidence type="ECO:0000256" key="4">
    <source>
        <dbReference type="ARBA" id="ARBA00022801"/>
    </source>
</evidence>
<comment type="cofactor">
    <cofactor evidence="2">
        <name>Mg(2+)</name>
        <dbReference type="ChEBI" id="CHEBI:18420"/>
    </cofactor>
</comment>
<dbReference type="EMBL" id="JBEQCT010000001">
    <property type="protein sequence ID" value="MFM2483880.1"/>
    <property type="molecule type" value="Genomic_DNA"/>
</dbReference>
<dbReference type="Pfam" id="PF00293">
    <property type="entry name" value="NUDIX"/>
    <property type="match status" value="1"/>
</dbReference>
<keyword evidence="9" id="KW-1185">Reference proteome</keyword>
<dbReference type="Proteomes" id="UP001629953">
    <property type="component" value="Unassembled WGS sequence"/>
</dbReference>
<dbReference type="PANTHER" id="PTHR12992:SF11">
    <property type="entry name" value="MITOCHONDRIAL COENZYME A DIPHOSPHATASE NUDT8"/>
    <property type="match status" value="1"/>
</dbReference>
<dbReference type="PROSITE" id="PS51462">
    <property type="entry name" value="NUDIX"/>
    <property type="match status" value="1"/>
</dbReference>
<keyword evidence="6" id="KW-0464">Manganese</keyword>
<accession>A0ABW9G3T2</accession>
<dbReference type="CDD" id="cd03426">
    <property type="entry name" value="NUDIX_CoAse_Nudt7"/>
    <property type="match status" value="1"/>
</dbReference>
<dbReference type="PANTHER" id="PTHR12992">
    <property type="entry name" value="NUDIX HYDROLASE"/>
    <property type="match status" value="1"/>
</dbReference>
<dbReference type="SUPFAM" id="SSF55811">
    <property type="entry name" value="Nudix"/>
    <property type="match status" value="1"/>
</dbReference>
<reference evidence="8 9" key="1">
    <citation type="journal article" date="2013" name="Int. J. Syst. Evol. Microbiol.">
        <title>Celerinatantimonas yamalensis sp. nov., a cold-adapted diazotrophic bacterium from a cold permafrost brine.</title>
        <authorList>
            <person name="Shcherbakova V."/>
            <person name="Chuvilskaya N."/>
            <person name="Rivkina E."/>
            <person name="Demidov N."/>
            <person name="Uchaeva V."/>
            <person name="Suetin S."/>
            <person name="Suzina N."/>
            <person name="Gilichinsky D."/>
        </authorList>
    </citation>
    <scope>NUCLEOTIDE SEQUENCE [LARGE SCALE GENOMIC DNA]</scope>
    <source>
        <strain evidence="8 9">C7</strain>
    </source>
</reference>
<dbReference type="InterPro" id="IPR015797">
    <property type="entry name" value="NUDIX_hydrolase-like_dom_sf"/>
</dbReference>
<evidence type="ECO:0000313" key="9">
    <source>
        <dbReference type="Proteomes" id="UP001629953"/>
    </source>
</evidence>
<protein>
    <submittedName>
        <fullName evidence="8">CoA pyrophosphatase</fullName>
    </submittedName>
</protein>
<dbReference type="Gene3D" id="3.90.79.10">
    <property type="entry name" value="Nucleoside Triphosphate Pyrophosphohydrolase"/>
    <property type="match status" value="1"/>
</dbReference>
<keyword evidence="4" id="KW-0378">Hydrolase</keyword>
<proteinExistence type="predicted"/>